<evidence type="ECO:0000256" key="9">
    <source>
        <dbReference type="ARBA" id="ARBA00023136"/>
    </source>
</evidence>
<evidence type="ECO:0000256" key="5">
    <source>
        <dbReference type="ARBA" id="ARBA00022692"/>
    </source>
</evidence>
<keyword evidence="8 10" id="KW-0811">Translocation</keyword>
<comment type="subcellular location">
    <subcellularLocation>
        <location evidence="1 10">Cell membrane</location>
        <topology evidence="1 10">Multi-pass membrane protein</topology>
    </subcellularLocation>
</comment>
<comment type="caution">
    <text evidence="15">The sequence shown here is derived from an EMBL/GenBank/DDBJ whole genome shotgun (WGS) entry which is preliminary data.</text>
</comment>
<gene>
    <name evidence="10" type="primary">secD</name>
    <name evidence="15" type="ORF">BXY53_0706</name>
</gene>
<evidence type="ECO:0000256" key="11">
    <source>
        <dbReference type="SAM" id="MobiDB-lite"/>
    </source>
</evidence>
<dbReference type="InterPro" id="IPR048631">
    <property type="entry name" value="SecD_1st"/>
</dbReference>
<dbReference type="Pfam" id="PF02355">
    <property type="entry name" value="SecD_SecF_C"/>
    <property type="match status" value="1"/>
</dbReference>
<comment type="subunit">
    <text evidence="10">Forms a complex with SecF. Part of the essential Sec protein translocation apparatus which comprises SecA, SecYEG and auxiliary proteins SecDF-YajC and YidC.</text>
</comment>
<evidence type="ECO:0000256" key="2">
    <source>
        <dbReference type="ARBA" id="ARBA00022448"/>
    </source>
</evidence>
<dbReference type="Pfam" id="PF21760">
    <property type="entry name" value="SecD_1st"/>
    <property type="match status" value="1"/>
</dbReference>
<dbReference type="FunFam" id="1.20.1640.10:FF:000004">
    <property type="entry name" value="Protein translocase subunit SecD"/>
    <property type="match status" value="1"/>
</dbReference>
<dbReference type="GO" id="GO:0006605">
    <property type="term" value="P:protein targeting"/>
    <property type="evidence" value="ECO:0007669"/>
    <property type="project" value="UniProtKB-UniRule"/>
</dbReference>
<evidence type="ECO:0000256" key="7">
    <source>
        <dbReference type="ARBA" id="ARBA00022989"/>
    </source>
</evidence>
<keyword evidence="2 10" id="KW-0813">Transport</keyword>
<dbReference type="RefSeq" id="WP_119060515.1">
    <property type="nucleotide sequence ID" value="NZ_QXDF01000001.1"/>
</dbReference>
<dbReference type="PANTHER" id="PTHR30081:SF1">
    <property type="entry name" value="PROTEIN TRANSLOCASE SUBUNIT SECD"/>
    <property type="match status" value="1"/>
</dbReference>
<sequence>MLYFSRWKIVFVLAVVLAGIAYALPNALPKNTLSGLPDWMPTKQVHLGLDLQGGSHLLLEVDTNELRTDWLEAIRDDVRIALREQRIGYRNLRVTDEHVAVTIRDSARVDEAFQAVSDLAQPIDGNLLTGVGGGTDIQVQREGDQLFVDLTEEAFAQRLRSAVGSTIETIRRRIDALGTTEPNIQRQGVERVLVQVPGLQDPERLKDLLGQTAKLTFQLVDQSMSPEEAEANRPPPGSAVYPGADSSTRDQYLLKKRAIISGEDLVDAQPSFDQRTNEPIVTFRFNASGARRFGDVTSENVGRPFAIVLDGEVISAPVIQEPILGGTGQISGDFSVEEANNLAILLRSGALPASLTILEERTVGPSLGADSIAAGEIAGVVGLIGVVIFMLAAYGLFGVFANIALLANIGMILGILSALQATLTLPGIAGIVLTVGMAVDANVLIFERIREELRAGKTPIAAIDIGFSRAVGTILDANITTFIAALILFWLGSGPVRGFAVTLSIGIFTSVFMALMFTRMLIVLWLQRTRPRTVPI</sequence>
<name>A0A397Q2P5_9HYPH</name>
<dbReference type="PANTHER" id="PTHR30081">
    <property type="entry name" value="PROTEIN-EXPORT MEMBRANE PROTEIN SEC"/>
    <property type="match status" value="1"/>
</dbReference>
<feature type="transmembrane region" description="Helical" evidence="10">
    <location>
        <begin position="399"/>
        <end position="419"/>
    </location>
</feature>
<dbReference type="InterPro" id="IPR022646">
    <property type="entry name" value="SecD/SecF_CS"/>
</dbReference>
<reference evidence="15 16" key="1">
    <citation type="submission" date="2018-08" db="EMBL/GenBank/DDBJ databases">
        <title>Genomic Encyclopedia of Archaeal and Bacterial Type Strains, Phase II (KMG-II): from individual species to whole genera.</title>
        <authorList>
            <person name="Goeker M."/>
        </authorList>
    </citation>
    <scope>NUCLEOTIDE SEQUENCE [LARGE SCALE GENOMIC DNA]</scope>
    <source>
        <strain evidence="15 16">DSM 5002</strain>
    </source>
</reference>
<feature type="transmembrane region" description="Helical" evidence="10">
    <location>
        <begin position="503"/>
        <end position="526"/>
    </location>
</feature>
<dbReference type="NCBIfam" id="TIGR01129">
    <property type="entry name" value="secD"/>
    <property type="match status" value="1"/>
</dbReference>
<dbReference type="InterPro" id="IPR001036">
    <property type="entry name" value="Acrflvin-R"/>
</dbReference>
<comment type="similarity">
    <text evidence="10">Belongs to the SecD/SecF family. SecD subfamily.</text>
</comment>
<dbReference type="HAMAP" id="MF_01463_B">
    <property type="entry name" value="SecD_B"/>
    <property type="match status" value="1"/>
</dbReference>
<comment type="caution">
    <text evidence="10">Lacks conserved residue(s) required for the propagation of feature annotation.</text>
</comment>
<dbReference type="InterPro" id="IPR048634">
    <property type="entry name" value="SecD_SecF_C"/>
</dbReference>
<dbReference type="FunFam" id="3.30.1360.200:FF:000002">
    <property type="entry name" value="Preprotein translocase subunit SecD"/>
    <property type="match status" value="1"/>
</dbReference>
<dbReference type="EMBL" id="QXDF01000001">
    <property type="protein sequence ID" value="RIA55636.1"/>
    <property type="molecule type" value="Genomic_DNA"/>
</dbReference>
<dbReference type="NCBIfam" id="TIGR00916">
    <property type="entry name" value="2A0604s01"/>
    <property type="match status" value="1"/>
</dbReference>
<evidence type="ECO:0000256" key="10">
    <source>
        <dbReference type="HAMAP-Rule" id="MF_01463"/>
    </source>
</evidence>
<dbReference type="GO" id="GO:0043952">
    <property type="term" value="P:protein transport by the Sec complex"/>
    <property type="evidence" value="ECO:0007669"/>
    <property type="project" value="UniProtKB-UniRule"/>
</dbReference>
<dbReference type="AlphaFoldDB" id="A0A397Q2P5"/>
<feature type="domain" description="Protein export membrane protein SecD/SecF C-terminal" evidence="12">
    <location>
        <begin position="355"/>
        <end position="522"/>
    </location>
</feature>
<protein>
    <recommendedName>
        <fullName evidence="10">Protein translocase subunit SecD</fullName>
    </recommendedName>
</protein>
<evidence type="ECO:0000256" key="1">
    <source>
        <dbReference type="ARBA" id="ARBA00004651"/>
    </source>
</evidence>
<feature type="region of interest" description="Disordered" evidence="11">
    <location>
        <begin position="222"/>
        <end position="246"/>
    </location>
</feature>
<feature type="domain" description="SecDF P1 head subdomain" evidence="14">
    <location>
        <begin position="247"/>
        <end position="353"/>
    </location>
</feature>
<feature type="domain" description="Protein translocase subunit SecDF P1" evidence="13">
    <location>
        <begin position="165"/>
        <end position="222"/>
    </location>
</feature>
<dbReference type="GO" id="GO:0065002">
    <property type="term" value="P:intracellular protein transmembrane transport"/>
    <property type="evidence" value="ECO:0007669"/>
    <property type="project" value="UniProtKB-UniRule"/>
</dbReference>
<comment type="function">
    <text evidence="10">Part of the Sec protein translocase complex. Interacts with the SecYEG preprotein conducting channel. SecDF uses the proton motive force (PMF) to complete protein translocation after the ATP-dependent function of SecA.</text>
</comment>
<feature type="transmembrane region" description="Helical" evidence="10">
    <location>
        <begin position="425"/>
        <end position="446"/>
    </location>
</feature>
<keyword evidence="7 10" id="KW-1133">Transmembrane helix</keyword>
<feature type="transmembrane region" description="Helical" evidence="10">
    <location>
        <begin position="467"/>
        <end position="491"/>
    </location>
</feature>
<dbReference type="InterPro" id="IPR055344">
    <property type="entry name" value="SecD_SecF_C_bact"/>
</dbReference>
<dbReference type="Gene3D" id="1.20.1640.10">
    <property type="entry name" value="Multidrug efflux transporter AcrB transmembrane domain"/>
    <property type="match status" value="1"/>
</dbReference>
<dbReference type="GO" id="GO:0005886">
    <property type="term" value="C:plasma membrane"/>
    <property type="evidence" value="ECO:0007669"/>
    <property type="project" value="UniProtKB-SubCell"/>
</dbReference>
<feature type="transmembrane region" description="Helical" evidence="10">
    <location>
        <begin position="372"/>
        <end position="392"/>
    </location>
</feature>
<evidence type="ECO:0000259" key="14">
    <source>
        <dbReference type="Pfam" id="PF22599"/>
    </source>
</evidence>
<evidence type="ECO:0000313" key="16">
    <source>
        <dbReference type="Proteomes" id="UP000266273"/>
    </source>
</evidence>
<dbReference type="PRINTS" id="PR00702">
    <property type="entry name" value="ACRIFLAVINRP"/>
</dbReference>
<dbReference type="InterPro" id="IPR005791">
    <property type="entry name" value="SecD"/>
</dbReference>
<dbReference type="SUPFAM" id="SSF82866">
    <property type="entry name" value="Multidrug efflux transporter AcrB transmembrane domain"/>
    <property type="match status" value="1"/>
</dbReference>
<dbReference type="InterPro" id="IPR022813">
    <property type="entry name" value="SecD/SecF_arch_bac"/>
</dbReference>
<dbReference type="Gene3D" id="3.30.70.3400">
    <property type="match status" value="2"/>
</dbReference>
<dbReference type="GO" id="GO:0015450">
    <property type="term" value="F:protein-transporting ATPase activity"/>
    <property type="evidence" value="ECO:0007669"/>
    <property type="project" value="InterPro"/>
</dbReference>
<dbReference type="Pfam" id="PF22599">
    <property type="entry name" value="SecDF_P1_head"/>
    <property type="match status" value="1"/>
</dbReference>
<evidence type="ECO:0000256" key="6">
    <source>
        <dbReference type="ARBA" id="ARBA00022927"/>
    </source>
</evidence>
<evidence type="ECO:0000256" key="8">
    <source>
        <dbReference type="ARBA" id="ARBA00023010"/>
    </source>
</evidence>
<proteinExistence type="inferred from homology"/>
<keyword evidence="3 10" id="KW-1003">Cell membrane</keyword>
<accession>A0A397Q2P5</accession>
<dbReference type="Proteomes" id="UP000266273">
    <property type="component" value="Unassembled WGS sequence"/>
</dbReference>
<evidence type="ECO:0000259" key="12">
    <source>
        <dbReference type="Pfam" id="PF02355"/>
    </source>
</evidence>
<evidence type="ECO:0000313" key="15">
    <source>
        <dbReference type="EMBL" id="RIA55636.1"/>
    </source>
</evidence>
<keyword evidence="16" id="KW-1185">Reference proteome</keyword>
<keyword evidence="9 10" id="KW-0472">Membrane</keyword>
<dbReference type="InterPro" id="IPR054384">
    <property type="entry name" value="SecDF_P1_head"/>
</dbReference>
<organism evidence="15 16">
    <name type="scientific">Dichotomicrobium thermohalophilum</name>
    <dbReference type="NCBI Taxonomy" id="933063"/>
    <lineage>
        <taxon>Bacteria</taxon>
        <taxon>Pseudomonadati</taxon>
        <taxon>Pseudomonadota</taxon>
        <taxon>Alphaproteobacteria</taxon>
        <taxon>Hyphomicrobiales</taxon>
        <taxon>Hyphomicrobiaceae</taxon>
        <taxon>Dichotomicrobium</taxon>
    </lineage>
</organism>
<dbReference type="OrthoDB" id="9805019at2"/>
<evidence type="ECO:0000256" key="3">
    <source>
        <dbReference type="ARBA" id="ARBA00022475"/>
    </source>
</evidence>
<keyword evidence="6 10" id="KW-0653">Protein transport</keyword>
<evidence type="ECO:0000256" key="4">
    <source>
        <dbReference type="ARBA" id="ARBA00022519"/>
    </source>
</evidence>
<keyword evidence="5 10" id="KW-0812">Transmembrane</keyword>
<dbReference type="Pfam" id="PF07549">
    <property type="entry name" value="Sec_GG"/>
    <property type="match status" value="1"/>
</dbReference>
<keyword evidence="4" id="KW-0997">Cell inner membrane</keyword>
<evidence type="ECO:0000259" key="13">
    <source>
        <dbReference type="Pfam" id="PF21760"/>
    </source>
</evidence>
<dbReference type="Gene3D" id="3.30.1360.200">
    <property type="match status" value="1"/>
</dbReference>